<dbReference type="STRING" id="43179.ENSSTOP00000019864"/>
<reference evidence="4" key="3">
    <citation type="submission" date="2025-09" db="UniProtKB">
        <authorList>
            <consortium name="Ensembl"/>
        </authorList>
    </citation>
    <scope>IDENTIFICATION</scope>
</reference>
<dbReference type="GeneTree" id="ENSGT00390000012150"/>
<dbReference type="PANTHER" id="PTHR19956:SF5">
    <property type="entry name" value="LAMIN TAIL DOMAIN-CONTAINING PROTEIN 2"/>
    <property type="match status" value="1"/>
</dbReference>
<feature type="compositionally biased region" description="Low complexity" evidence="2">
    <location>
        <begin position="238"/>
        <end position="250"/>
    </location>
</feature>
<protein>
    <submittedName>
        <fullName evidence="4">Lamin tail domain containing 2</fullName>
    </submittedName>
</protein>
<dbReference type="GO" id="GO:0030527">
    <property type="term" value="F:structural constituent of chromatin"/>
    <property type="evidence" value="ECO:0007669"/>
    <property type="project" value="TreeGrafter"/>
</dbReference>
<accession>I3N668</accession>
<dbReference type="PROSITE" id="PS51841">
    <property type="entry name" value="LTD"/>
    <property type="match status" value="1"/>
</dbReference>
<feature type="region of interest" description="Disordered" evidence="2">
    <location>
        <begin position="235"/>
        <end position="317"/>
    </location>
</feature>
<dbReference type="InterPro" id="IPR001322">
    <property type="entry name" value="Lamin_tail_dom"/>
</dbReference>
<feature type="compositionally biased region" description="Basic and acidic residues" evidence="2">
    <location>
        <begin position="9"/>
        <end position="19"/>
    </location>
</feature>
<dbReference type="Gene3D" id="2.60.40.1260">
    <property type="entry name" value="Lamin Tail domain"/>
    <property type="match status" value="1"/>
</dbReference>
<feature type="region of interest" description="Disordered" evidence="2">
    <location>
        <begin position="494"/>
        <end position="531"/>
    </location>
</feature>
<feature type="domain" description="LTD" evidence="3">
    <location>
        <begin position="356"/>
        <end position="475"/>
    </location>
</feature>
<dbReference type="InterPro" id="IPR036415">
    <property type="entry name" value="Lamin_tail_dom_sf"/>
</dbReference>
<dbReference type="Ensembl" id="ENSSTOT00000020644.2">
    <property type="protein sequence ID" value="ENSSTOP00000019864.2"/>
    <property type="gene ID" value="ENSSTOG00000002737.3"/>
</dbReference>
<dbReference type="InParanoid" id="I3N668"/>
<dbReference type="SUPFAM" id="SSF74853">
    <property type="entry name" value="Lamin A/C globular tail domain"/>
    <property type="match status" value="1"/>
</dbReference>
<dbReference type="EMBL" id="AGTP01115376">
    <property type="status" value="NOT_ANNOTATED_CDS"/>
    <property type="molecule type" value="Genomic_DNA"/>
</dbReference>
<name>I3N668_ICTTR</name>
<dbReference type="InterPro" id="IPR052877">
    <property type="entry name" value="Lamin_tail_domain"/>
</dbReference>
<dbReference type="FunCoup" id="I3N668">
    <property type="interactions" value="9"/>
</dbReference>
<evidence type="ECO:0000256" key="1">
    <source>
        <dbReference type="SAM" id="Coils"/>
    </source>
</evidence>
<dbReference type="eggNOG" id="KOG0977">
    <property type="taxonomic scope" value="Eukaryota"/>
</dbReference>
<dbReference type="AlphaFoldDB" id="I3N668"/>
<keyword evidence="1" id="KW-0175">Coiled coil</keyword>
<evidence type="ECO:0000313" key="5">
    <source>
        <dbReference type="Proteomes" id="UP000005215"/>
    </source>
</evidence>
<proteinExistence type="predicted"/>
<feature type="compositionally biased region" description="Basic and acidic residues" evidence="2">
    <location>
        <begin position="259"/>
        <end position="269"/>
    </location>
</feature>
<evidence type="ECO:0000256" key="2">
    <source>
        <dbReference type="SAM" id="MobiDB-lite"/>
    </source>
</evidence>
<evidence type="ECO:0000313" key="4">
    <source>
        <dbReference type="Ensembl" id="ENSSTOP00000019864.2"/>
    </source>
</evidence>
<dbReference type="PANTHER" id="PTHR19956">
    <property type="entry name" value="LAMIN TAIL DOMAIN-CONTAINING PROTEIN 2"/>
    <property type="match status" value="1"/>
</dbReference>
<feature type="region of interest" description="Disordered" evidence="2">
    <location>
        <begin position="329"/>
        <end position="357"/>
    </location>
</feature>
<keyword evidence="5" id="KW-1185">Reference proteome</keyword>
<gene>
    <name evidence="4" type="primary">LMNTD2</name>
</gene>
<reference evidence="5" key="1">
    <citation type="submission" date="2011-11" db="EMBL/GenBank/DDBJ databases">
        <title>The Draft Genome of Spermophilus tridecemlineatus.</title>
        <authorList>
            <consortium name="The Broad Institute Genome Assembly &amp; Analysis Group"/>
            <consortium name="Computational R&amp;D Group"/>
            <consortium name="and Sequencing Platform"/>
            <person name="Di Palma F."/>
            <person name="Alfoldi J."/>
            <person name="Johnson J."/>
            <person name="Berlin A."/>
            <person name="Gnerre S."/>
            <person name="Jaffe D."/>
            <person name="MacCallum I."/>
            <person name="Young S."/>
            <person name="Walker B.J."/>
            <person name="Lindblad-Toh K."/>
        </authorList>
    </citation>
    <scope>NUCLEOTIDE SEQUENCE [LARGE SCALE GENOMIC DNA]</scope>
</reference>
<sequence length="632" mass="69888">MAPESGQQSEEKQEPRTPADGEPVSSDLGLPAGTPTDTVVRPCPQNTKTHSTRLASVHLQLAPEALDPRTLRLLWEQRELEIQALRWAIRNGPHARHCHILQEVSGLPSERSFHSPDKFLQEQVEKLTLELKAQKEQAQLEKEHLEEQLMQTVSMLQQLEAQLQAFQKSCLLQLACSSWVGRVLRSPTGSVEVVTAETLRDFSDFSENEAPTAGEGFRLEDMDWHSIALQYPNLFSDSSTKQKQPQQSPSLGKGGSDSSVEHLEKHPKNLEWSSLPCMATSSSGGAGSDSSSCQPVVPSRVQKASGYPPQTEDLASSEQIPTMAWSFGGDSEDLLKTHSQPPSKTPEDPCTAPGHRRVSHQLSPTGCCLKIVAVSPQEKFVRVLNESREETVDLDGFLLQQLERGFPVCLYRFPPGTLLAPQHHITVWGQGTSSTKKQPPLSLGQDAGLFHPSLGCLTLLLNPEGQVLSEHQTPHRVTSGSRIFTDNTDWSIDRFPLSKAPPGPDTSGPRSRPRPPGKSRVRETGARRRRPGMRDILPLLSTCRPFHLPEVPTRPEDSHSETLELLPPIIPEAGLCPQDCPTRKECKVRVCRKNVDRSCPMVTLSVQSTAESRYGFRFLSCPPITVDTCRRV</sequence>
<feature type="coiled-coil region" evidence="1">
    <location>
        <begin position="117"/>
        <end position="169"/>
    </location>
</feature>
<organism evidence="4 5">
    <name type="scientific">Ictidomys tridecemlineatus</name>
    <name type="common">Thirteen-lined ground squirrel</name>
    <name type="synonym">Spermophilus tridecemlineatus</name>
    <dbReference type="NCBI Taxonomy" id="43179"/>
    <lineage>
        <taxon>Eukaryota</taxon>
        <taxon>Metazoa</taxon>
        <taxon>Chordata</taxon>
        <taxon>Craniata</taxon>
        <taxon>Vertebrata</taxon>
        <taxon>Euteleostomi</taxon>
        <taxon>Mammalia</taxon>
        <taxon>Eutheria</taxon>
        <taxon>Euarchontoglires</taxon>
        <taxon>Glires</taxon>
        <taxon>Rodentia</taxon>
        <taxon>Sciuromorpha</taxon>
        <taxon>Sciuridae</taxon>
        <taxon>Xerinae</taxon>
        <taxon>Marmotini</taxon>
        <taxon>Ictidomys</taxon>
    </lineage>
</organism>
<feature type="region of interest" description="Disordered" evidence="2">
    <location>
        <begin position="1"/>
        <end position="49"/>
    </location>
</feature>
<evidence type="ECO:0000259" key="3">
    <source>
        <dbReference type="PROSITE" id="PS51841"/>
    </source>
</evidence>
<reference evidence="4" key="2">
    <citation type="submission" date="2025-08" db="UniProtKB">
        <authorList>
            <consortium name="Ensembl"/>
        </authorList>
    </citation>
    <scope>IDENTIFICATION</scope>
</reference>
<dbReference type="GO" id="GO:0005638">
    <property type="term" value="C:lamin filament"/>
    <property type="evidence" value="ECO:0007669"/>
    <property type="project" value="TreeGrafter"/>
</dbReference>
<dbReference type="Proteomes" id="UP000005215">
    <property type="component" value="Unassembled WGS sequence"/>
</dbReference>